<dbReference type="RefSeq" id="XP_018067990.1">
    <property type="nucleotide sequence ID" value="XM_018218598.1"/>
</dbReference>
<feature type="compositionally biased region" description="Polar residues" evidence="2">
    <location>
        <begin position="1110"/>
        <end position="1120"/>
    </location>
</feature>
<sequence length="1404" mass="153428">MNGEVFIQHSSISAPQYTNKAYGRIPFWEAALAEARLPRQVTLATYISLSYLDFQLFTTNFSKIAPRFADAPKISDTSKSEHSDKMGKDVDALIRERMKQCKVVYRGPKGDTSAPTSPSLKDIEVLIAKVVDKTCDKITETCGGLPSQVKELEVQVAEANRNITALTARINQLELIAINERKLADALKTERDALWKDTKAIVSSKKDFQDLDQFLKAWKKDIPSRKDIDDIKRLLEELKDANLSQDVEDVKQSFQLWEMQMPSKDDMQELKDLLEQLRDNQLSKADLADIITIVQEDLVTFKKDMEQTTSSKDESIPLLDQMKSCFASKEDVAASLQSVKESMLVKSDISGLVEAALSTTLSKNEAAGMFATSKLNLDTAATNIISSMLSKADIETVVKDSTNSMVSKVDKLSTLSKADIVTAIQGSKFSTVTRADIDTAIQQAKLSTLSKSDVETVVKESASIMLSKTDVETVVRDSARAMLSKSLNAIKGDVETVVKSSVTTMPSKADIDTAIQNANLSKLSKTDLNAVIQEAKVFTLSKTDIVSAFEHARLSTLTETDVAAVLLASNISTVSRADISAVVEENNQRLLSKVDMQSVLDNGNTSLVSRIGSALEKYIGNFATKADSSMLQDEVKAAVGRINMLSHAVTSASDETLAVGWNVRLVLSNVSRILPRTRNIEKDITLQRNICNAISVSLGKHETSLLALRRHANAHSKQLNGSLCLSMMASAVYTSLTKSLEDLKQQIGDVCESELAWRQHCEIENTTGAEESLGVQLWKKPSLAHHLCGMTMRLSNMTLSTPTPMGLRIDMMGETLTRMHESIGQLVTSSQNIHGKLDVVSKQNEDGFNDLIPSVGRVSGDLIVVRERVRQVVEKSEETKSSVAGIKSSCNSIGTSLHDVEAKVTSTHSHLKDLDVAGFNETFTRDAVEEMCKAMTHTVEQRQGFLASRSGQVNSTSRPASPSKDAGRERRSPSIAKSSQPGSTIGEPASAMDIIMSFVESRGDPAITMEEFTRALKVCVGEDVPTSTLQRLQSELHITHEHLERYQKFPSADLIIKAAKVLGDAVKAHGERLLQDRPALNSPVILDENSDISPVGGVLKSGILPSRQSVTTACDESVGSSMPPRPQVIDENQSTDSQGNVMKGAESRQSHVTPTRTRRTPGPLPTHTKTQLRGNEQSATTLDLESTKRPLSSGNDSSVRKKAKIYGSNPSTGDYSERTSHSDGSDSEQDILASQGDLDTSGTSYSTAFPTPSTQHTSSPSQHRDEGSTYAKGGQKWVEIDIGAPARLGKGMDAKLKNASLSEPLKQMIHGTDKKKKGWREKLSVGNQDIVRLCVLSSIDPDKEWLESVGLEPATGMTGLHTWFEKNWTNQDEPCPQCLHRIDAGGVRIVCMYFIDKERIMACI</sequence>
<reference evidence="3 4" key="1">
    <citation type="submission" date="2015-10" db="EMBL/GenBank/DDBJ databases">
        <title>Full genome of DAOMC 229536 Phialocephala scopiformis, a fungal endophyte of spruce producing the potent anti-insectan compound rugulosin.</title>
        <authorList>
            <consortium name="DOE Joint Genome Institute"/>
            <person name="Walker A.K."/>
            <person name="Frasz S.L."/>
            <person name="Seifert K.A."/>
            <person name="Miller J.D."/>
            <person name="Mondo S.J."/>
            <person name="Labutti K."/>
            <person name="Lipzen A."/>
            <person name="Dockter R."/>
            <person name="Kennedy M."/>
            <person name="Grigoriev I.V."/>
            <person name="Spatafora J.W."/>
        </authorList>
    </citation>
    <scope>NUCLEOTIDE SEQUENCE [LARGE SCALE GENOMIC DNA]</scope>
    <source>
        <strain evidence="3 4">CBS 120377</strain>
    </source>
</reference>
<dbReference type="Proteomes" id="UP000070700">
    <property type="component" value="Unassembled WGS sequence"/>
</dbReference>
<feature type="compositionally biased region" description="Polar residues" evidence="2">
    <location>
        <begin position="949"/>
        <end position="960"/>
    </location>
</feature>
<accession>A0A194X0A9</accession>
<dbReference type="EMBL" id="KQ947421">
    <property type="protein sequence ID" value="KUJ13635.1"/>
    <property type="molecule type" value="Genomic_DNA"/>
</dbReference>
<feature type="compositionally biased region" description="Polar residues" evidence="2">
    <location>
        <begin position="1169"/>
        <end position="1197"/>
    </location>
</feature>
<evidence type="ECO:0000256" key="2">
    <source>
        <dbReference type="SAM" id="MobiDB-lite"/>
    </source>
</evidence>
<keyword evidence="4" id="KW-1185">Reference proteome</keyword>
<feature type="region of interest" description="Disordered" evidence="2">
    <location>
        <begin position="944"/>
        <end position="987"/>
    </location>
</feature>
<organism evidence="3 4">
    <name type="scientific">Mollisia scopiformis</name>
    <name type="common">Conifer needle endophyte fungus</name>
    <name type="synonym">Phialocephala scopiformis</name>
    <dbReference type="NCBI Taxonomy" id="149040"/>
    <lineage>
        <taxon>Eukaryota</taxon>
        <taxon>Fungi</taxon>
        <taxon>Dikarya</taxon>
        <taxon>Ascomycota</taxon>
        <taxon>Pezizomycotina</taxon>
        <taxon>Leotiomycetes</taxon>
        <taxon>Helotiales</taxon>
        <taxon>Mollisiaceae</taxon>
        <taxon>Mollisia</taxon>
    </lineage>
</organism>
<name>A0A194X0A9_MOLSC</name>
<gene>
    <name evidence="3" type="ORF">LY89DRAFT_720882</name>
</gene>
<feature type="compositionally biased region" description="Basic and acidic residues" evidence="2">
    <location>
        <begin position="1215"/>
        <end position="1224"/>
    </location>
</feature>
<feature type="compositionally biased region" description="Polar residues" evidence="2">
    <location>
        <begin position="1130"/>
        <end position="1140"/>
    </location>
</feature>
<proteinExistence type="predicted"/>
<protein>
    <submittedName>
        <fullName evidence="3">Uncharacterized protein</fullName>
    </submittedName>
</protein>
<dbReference type="KEGG" id="psco:LY89DRAFT_720882"/>
<evidence type="ECO:0000313" key="4">
    <source>
        <dbReference type="Proteomes" id="UP000070700"/>
    </source>
</evidence>
<feature type="compositionally biased region" description="Polar residues" evidence="2">
    <location>
        <begin position="1237"/>
        <end position="1249"/>
    </location>
</feature>
<evidence type="ECO:0000313" key="3">
    <source>
        <dbReference type="EMBL" id="KUJ13635.1"/>
    </source>
</evidence>
<feature type="coiled-coil region" evidence="1">
    <location>
        <begin position="149"/>
        <end position="176"/>
    </location>
</feature>
<dbReference type="InParanoid" id="A0A194X0A9"/>
<evidence type="ECO:0000256" key="1">
    <source>
        <dbReference type="SAM" id="Coils"/>
    </source>
</evidence>
<keyword evidence="1" id="KW-0175">Coiled coil</keyword>
<feature type="compositionally biased region" description="Low complexity" evidence="2">
    <location>
        <begin position="1250"/>
        <end position="1261"/>
    </location>
</feature>
<feature type="region of interest" description="Disordered" evidence="2">
    <location>
        <begin position="1110"/>
        <end position="1272"/>
    </location>
</feature>
<dbReference type="GeneID" id="28828324"/>